<dbReference type="PROSITE" id="PS50113">
    <property type="entry name" value="PAC"/>
    <property type="match status" value="3"/>
</dbReference>
<dbReference type="InterPro" id="IPR000700">
    <property type="entry name" value="PAS-assoc_C"/>
</dbReference>
<feature type="region of interest" description="Disordered" evidence="1">
    <location>
        <begin position="1"/>
        <end position="25"/>
    </location>
</feature>
<gene>
    <name evidence="5" type="ORF">ASZ90_005972</name>
</gene>
<dbReference type="InterPro" id="IPR037522">
    <property type="entry name" value="HD_GYP_dom"/>
</dbReference>
<dbReference type="InterPro" id="IPR003607">
    <property type="entry name" value="HD/PDEase_dom"/>
</dbReference>
<evidence type="ECO:0000259" key="3">
    <source>
        <dbReference type="PROSITE" id="PS50113"/>
    </source>
</evidence>
<feature type="domain" description="PAS" evidence="2">
    <location>
        <begin position="26"/>
        <end position="96"/>
    </location>
</feature>
<dbReference type="Pfam" id="PF13487">
    <property type="entry name" value="HD_5"/>
    <property type="match status" value="1"/>
</dbReference>
<feature type="compositionally biased region" description="Low complexity" evidence="1">
    <location>
        <begin position="1"/>
        <end position="11"/>
    </location>
</feature>
<feature type="domain" description="PAS" evidence="2">
    <location>
        <begin position="153"/>
        <end position="224"/>
    </location>
</feature>
<dbReference type="Pfam" id="PF13426">
    <property type="entry name" value="PAS_9"/>
    <property type="match status" value="2"/>
</dbReference>
<dbReference type="PANTHER" id="PTHR43155:SF2">
    <property type="entry name" value="CYCLIC DI-GMP PHOSPHODIESTERASE PA4108"/>
    <property type="match status" value="1"/>
</dbReference>
<dbReference type="PROSITE" id="PS50112">
    <property type="entry name" value="PAS"/>
    <property type="match status" value="3"/>
</dbReference>
<dbReference type="AlphaFoldDB" id="A0A0W8FTS3"/>
<dbReference type="EMBL" id="LNQE01000856">
    <property type="protein sequence ID" value="KUG24252.1"/>
    <property type="molecule type" value="Genomic_DNA"/>
</dbReference>
<name>A0A0W8FTS3_9ZZZZ</name>
<dbReference type="NCBIfam" id="TIGR00229">
    <property type="entry name" value="sensory_box"/>
    <property type="match status" value="3"/>
</dbReference>
<dbReference type="SMART" id="SM00471">
    <property type="entry name" value="HDc"/>
    <property type="match status" value="1"/>
</dbReference>
<dbReference type="PROSITE" id="PS51832">
    <property type="entry name" value="HD_GYP"/>
    <property type="match status" value="1"/>
</dbReference>
<dbReference type="CDD" id="cd00077">
    <property type="entry name" value="HDc"/>
    <property type="match status" value="1"/>
</dbReference>
<sequence>MKQKSKATSSDTSKKHNKAEKSLNQSEERYRMILENMQEGYFEVDLTGNFTFCNDSLCRIHKRSKVKMIGMNNRQYMDKENAKIVFEVFNRIYKTGEPLPEINWQIIRKDGVTRYIEASVSLLKDSSGKPTGFRGITRDITEHKLAENALLESEANYKQLFDNSPAAIYQVDYRTGKFLKANDAFCKYLGCSQEEITSISPYDILTEDSKKLFMERVGKIAQGIKVPEIVEFEAFDRKGKQWCFQLHIKNIYDAEGHVVAADVVAHDITERKRAEELLKQSEEKYRLLADHMKDQVWLMDLNLKITYISPSVEKLLGYNLDDLKQISIDKLLTATSLQPAMKLFSDELSKALPTSKPSSTKHLVELEFRCKNGLTLWGECSFSFIRDKNGKPLSILGEGRDITERKLAEEKLQQTLDSLKKAVGVTIQVLVTALEARDPYTAGHQSRVTNLACAIATEMGLDQEKIEGIRMAGSIHDIGKLSIPAEILTKPTKLTNIEFSLIKVHSQTGYDMLKDVESPWTLAQIVQQHHERIDGSGYPGNLKMIEILMEARILAVADVVEAMASHRPYRAALGIEKALEEIEINKGILYDTNVVDACLKLFREKDYELT</sequence>
<protein>
    <recommendedName>
        <fullName evidence="6">Response regulator/sensory box/hdig domain protein</fullName>
    </recommendedName>
</protein>
<dbReference type="Gene3D" id="3.30.450.20">
    <property type="entry name" value="PAS domain"/>
    <property type="match status" value="3"/>
</dbReference>
<evidence type="ECO:0008006" key="6">
    <source>
        <dbReference type="Google" id="ProtNLM"/>
    </source>
</evidence>
<feature type="domain" description="HD-GYP" evidence="4">
    <location>
        <begin position="419"/>
        <end position="610"/>
    </location>
</feature>
<dbReference type="SMART" id="SM00091">
    <property type="entry name" value="PAS"/>
    <property type="match status" value="3"/>
</dbReference>
<dbReference type="InterPro" id="IPR035965">
    <property type="entry name" value="PAS-like_dom_sf"/>
</dbReference>
<proteinExistence type="predicted"/>
<feature type="domain" description="PAS" evidence="2">
    <location>
        <begin position="281"/>
        <end position="323"/>
    </location>
</feature>
<dbReference type="Pfam" id="PF08448">
    <property type="entry name" value="PAS_4"/>
    <property type="match status" value="1"/>
</dbReference>
<feature type="domain" description="PAC" evidence="3">
    <location>
        <begin position="100"/>
        <end position="152"/>
    </location>
</feature>
<dbReference type="Gene3D" id="1.10.3210.10">
    <property type="entry name" value="Hypothetical protein af1432"/>
    <property type="match status" value="1"/>
</dbReference>
<dbReference type="CDD" id="cd00130">
    <property type="entry name" value="PAS"/>
    <property type="match status" value="3"/>
</dbReference>
<feature type="domain" description="PAC" evidence="3">
    <location>
        <begin position="228"/>
        <end position="280"/>
    </location>
</feature>
<dbReference type="InterPro" id="IPR013656">
    <property type="entry name" value="PAS_4"/>
</dbReference>
<dbReference type="PANTHER" id="PTHR43155">
    <property type="entry name" value="CYCLIC DI-GMP PHOSPHODIESTERASE PA4108-RELATED"/>
    <property type="match status" value="1"/>
</dbReference>
<accession>A0A0W8FTS3</accession>
<evidence type="ECO:0000259" key="2">
    <source>
        <dbReference type="PROSITE" id="PS50112"/>
    </source>
</evidence>
<evidence type="ECO:0000259" key="4">
    <source>
        <dbReference type="PROSITE" id="PS51832"/>
    </source>
</evidence>
<evidence type="ECO:0000313" key="5">
    <source>
        <dbReference type="EMBL" id="KUG24252.1"/>
    </source>
</evidence>
<dbReference type="SUPFAM" id="SSF109604">
    <property type="entry name" value="HD-domain/PDEase-like"/>
    <property type="match status" value="1"/>
</dbReference>
<feature type="domain" description="PAC" evidence="3">
    <location>
        <begin position="362"/>
        <end position="414"/>
    </location>
</feature>
<dbReference type="SUPFAM" id="SSF55785">
    <property type="entry name" value="PYP-like sensor domain (PAS domain)"/>
    <property type="match status" value="3"/>
</dbReference>
<evidence type="ECO:0000256" key="1">
    <source>
        <dbReference type="SAM" id="MobiDB-lite"/>
    </source>
</evidence>
<reference evidence="5" key="1">
    <citation type="journal article" date="2015" name="Proc. Natl. Acad. Sci. U.S.A.">
        <title>Networks of energetic and metabolic interactions define dynamics in microbial communities.</title>
        <authorList>
            <person name="Embree M."/>
            <person name="Liu J.K."/>
            <person name="Al-Bassam M.M."/>
            <person name="Zengler K."/>
        </authorList>
    </citation>
    <scope>NUCLEOTIDE SEQUENCE</scope>
</reference>
<comment type="caution">
    <text evidence="5">The sequence shown here is derived from an EMBL/GenBank/DDBJ whole genome shotgun (WGS) entry which is preliminary data.</text>
</comment>
<dbReference type="InterPro" id="IPR000014">
    <property type="entry name" value="PAS"/>
</dbReference>
<organism evidence="5">
    <name type="scientific">hydrocarbon metagenome</name>
    <dbReference type="NCBI Taxonomy" id="938273"/>
    <lineage>
        <taxon>unclassified sequences</taxon>
        <taxon>metagenomes</taxon>
        <taxon>ecological metagenomes</taxon>
    </lineage>
</organism>
<dbReference type="InterPro" id="IPR001610">
    <property type="entry name" value="PAC"/>
</dbReference>
<dbReference type="SMART" id="SM00086">
    <property type="entry name" value="PAC"/>
    <property type="match status" value="3"/>
</dbReference>